<feature type="transmembrane region" description="Helical" evidence="7">
    <location>
        <begin position="100"/>
        <end position="120"/>
    </location>
</feature>
<keyword evidence="10" id="KW-1185">Reference proteome</keyword>
<dbReference type="Gene3D" id="1.10.3720.10">
    <property type="entry name" value="MetI-like"/>
    <property type="match status" value="1"/>
</dbReference>
<protein>
    <submittedName>
        <fullName evidence="9">Phosphonate ABC transporter, permease protein PhnE</fullName>
    </submittedName>
</protein>
<evidence type="ECO:0000256" key="1">
    <source>
        <dbReference type="ARBA" id="ARBA00004651"/>
    </source>
</evidence>
<evidence type="ECO:0000313" key="10">
    <source>
        <dbReference type="Proteomes" id="UP000182985"/>
    </source>
</evidence>
<evidence type="ECO:0000256" key="6">
    <source>
        <dbReference type="ARBA" id="ARBA00023136"/>
    </source>
</evidence>
<evidence type="ECO:0000259" key="8">
    <source>
        <dbReference type="PROSITE" id="PS50928"/>
    </source>
</evidence>
<dbReference type="OrthoDB" id="7820570at2"/>
<feature type="domain" description="ABC transmembrane type-1" evidence="8">
    <location>
        <begin position="95"/>
        <end position="278"/>
    </location>
</feature>
<evidence type="ECO:0000256" key="5">
    <source>
        <dbReference type="ARBA" id="ARBA00022989"/>
    </source>
</evidence>
<dbReference type="CDD" id="cd06261">
    <property type="entry name" value="TM_PBP2"/>
    <property type="match status" value="1"/>
</dbReference>
<feature type="transmembrane region" description="Helical" evidence="7">
    <location>
        <begin position="147"/>
        <end position="170"/>
    </location>
</feature>
<dbReference type="RefSeq" id="WP_061346325.1">
    <property type="nucleotide sequence ID" value="NZ_MOEC01000018.1"/>
</dbReference>
<dbReference type="GO" id="GO:0015416">
    <property type="term" value="F:ABC-type phosphonate transporter activity"/>
    <property type="evidence" value="ECO:0007669"/>
    <property type="project" value="InterPro"/>
</dbReference>
<dbReference type="InterPro" id="IPR005769">
    <property type="entry name" value="PhnE/PtxC"/>
</dbReference>
<dbReference type="GO" id="GO:0005886">
    <property type="term" value="C:plasma membrane"/>
    <property type="evidence" value="ECO:0007669"/>
    <property type="project" value="UniProtKB-SubCell"/>
</dbReference>
<dbReference type="PROSITE" id="PS50928">
    <property type="entry name" value="ABC_TM1"/>
    <property type="match status" value="1"/>
</dbReference>
<sequence>MTVSSLDGNGAKTLLADYRREVGKRRLYGIALLLALVVVAIAASVVADVRPGTLVENLFRFTSYLGRILPDLTIANFWGDLAAWYWNLGGWLKMLFETLLIAYLATLIGAVVAFAASFAASSNMAPNSTVRFIVRRGLELLRTVPEIVFALLFVIAFGLGPMAGVLALMLHTTGALGKLFSEVVENIDMRPVEGIRASGGSGLQVIRFAVLPQVAANFASYGLLRFEVNVRGASVMGFVGAGGIGQELLTSIRQFYYSDVSAILLLIIVTIVVIDLITQRVRHALLGRIG</sequence>
<name>A0A1J6HH15_9HYPH</name>
<dbReference type="InterPro" id="IPR035906">
    <property type="entry name" value="MetI-like_sf"/>
</dbReference>
<dbReference type="PANTHER" id="PTHR30043">
    <property type="entry name" value="PHOSPHONATES TRANSPORT SYSTEM PERMEASE PROTEIN"/>
    <property type="match status" value="1"/>
</dbReference>
<gene>
    <name evidence="9" type="ORF">BLA27_17445</name>
</gene>
<dbReference type="EMBL" id="MOEC01000018">
    <property type="protein sequence ID" value="OIS92277.1"/>
    <property type="molecule type" value="Genomic_DNA"/>
</dbReference>
<keyword evidence="4 7" id="KW-0812">Transmembrane</keyword>
<keyword evidence="2 7" id="KW-0813">Transport</keyword>
<feature type="transmembrane region" description="Helical" evidence="7">
    <location>
        <begin position="255"/>
        <end position="278"/>
    </location>
</feature>
<dbReference type="InterPro" id="IPR000515">
    <property type="entry name" value="MetI-like"/>
</dbReference>
<evidence type="ECO:0000256" key="4">
    <source>
        <dbReference type="ARBA" id="ARBA00022692"/>
    </source>
</evidence>
<reference evidence="9 10" key="1">
    <citation type="submission" date="2016-10" db="EMBL/GenBank/DDBJ databases">
        <title>The Draft Genome Sequence of the Potato Rhizosphere Bacteria Ochrobactrum sp. IPA7.2.</title>
        <authorList>
            <person name="Gogoleva N.E."/>
            <person name="Khlopko Y.A."/>
            <person name="Burygin G.L."/>
            <person name="Plotnikov A.O."/>
        </authorList>
    </citation>
    <scope>NUCLEOTIDE SEQUENCE [LARGE SCALE GENOMIC DNA]</scope>
    <source>
        <strain evidence="9 10">IPA7.2</strain>
    </source>
</reference>
<comment type="caution">
    <text evidence="9">The sequence shown here is derived from an EMBL/GenBank/DDBJ whole genome shotgun (WGS) entry which is preliminary data.</text>
</comment>
<accession>A0A1J6HH15</accession>
<evidence type="ECO:0000256" key="2">
    <source>
        <dbReference type="ARBA" id="ARBA00022448"/>
    </source>
</evidence>
<evidence type="ECO:0000256" key="3">
    <source>
        <dbReference type="ARBA" id="ARBA00022475"/>
    </source>
</evidence>
<keyword evidence="3" id="KW-1003">Cell membrane</keyword>
<keyword evidence="6 7" id="KW-0472">Membrane</keyword>
<proteinExistence type="inferred from homology"/>
<dbReference type="SUPFAM" id="SSF161098">
    <property type="entry name" value="MetI-like"/>
    <property type="match status" value="1"/>
</dbReference>
<dbReference type="NCBIfam" id="TIGR01097">
    <property type="entry name" value="PhnE"/>
    <property type="match status" value="1"/>
</dbReference>
<organism evidence="9 10">
    <name type="scientific">Brucella cytisi</name>
    <dbReference type="NCBI Taxonomy" id="407152"/>
    <lineage>
        <taxon>Bacteria</taxon>
        <taxon>Pseudomonadati</taxon>
        <taxon>Pseudomonadota</taxon>
        <taxon>Alphaproteobacteria</taxon>
        <taxon>Hyphomicrobiales</taxon>
        <taxon>Brucellaceae</taxon>
        <taxon>Brucella/Ochrobactrum group</taxon>
        <taxon>Brucella</taxon>
    </lineage>
</organism>
<feature type="transmembrane region" description="Helical" evidence="7">
    <location>
        <begin position="67"/>
        <end position="88"/>
    </location>
</feature>
<dbReference type="AlphaFoldDB" id="A0A1J6HH15"/>
<comment type="similarity">
    <text evidence="7">Belongs to the binding-protein-dependent transport system permease family.</text>
</comment>
<evidence type="ECO:0000313" key="9">
    <source>
        <dbReference type="EMBL" id="OIS92277.1"/>
    </source>
</evidence>
<comment type="subcellular location">
    <subcellularLocation>
        <location evidence="1 7">Cell membrane</location>
        <topology evidence="1 7">Multi-pass membrane protein</topology>
    </subcellularLocation>
</comment>
<dbReference type="PANTHER" id="PTHR30043:SF1">
    <property type="entry name" value="ABC TRANSPORT SYSTEM PERMEASE PROTEIN P69"/>
    <property type="match status" value="1"/>
</dbReference>
<dbReference type="Proteomes" id="UP000182985">
    <property type="component" value="Unassembled WGS sequence"/>
</dbReference>
<keyword evidence="5 7" id="KW-1133">Transmembrane helix</keyword>
<feature type="transmembrane region" description="Helical" evidence="7">
    <location>
        <begin position="27"/>
        <end position="47"/>
    </location>
</feature>
<dbReference type="Pfam" id="PF00528">
    <property type="entry name" value="BPD_transp_1"/>
    <property type="match status" value="1"/>
</dbReference>
<evidence type="ECO:0000256" key="7">
    <source>
        <dbReference type="RuleBase" id="RU363032"/>
    </source>
</evidence>